<keyword evidence="1" id="KW-0812">Transmembrane</keyword>
<evidence type="ECO:0000313" key="2">
    <source>
        <dbReference type="EMBL" id="MDU0338433.1"/>
    </source>
</evidence>
<evidence type="ECO:0000256" key="1">
    <source>
        <dbReference type="SAM" id="Phobius"/>
    </source>
</evidence>
<evidence type="ECO:0000313" key="3">
    <source>
        <dbReference type="Proteomes" id="UP001254257"/>
    </source>
</evidence>
<organism evidence="2 3">
    <name type="scientific">Bosea rubneri</name>
    <dbReference type="NCBI Taxonomy" id="3075434"/>
    <lineage>
        <taxon>Bacteria</taxon>
        <taxon>Pseudomonadati</taxon>
        <taxon>Pseudomonadota</taxon>
        <taxon>Alphaproteobacteria</taxon>
        <taxon>Hyphomicrobiales</taxon>
        <taxon>Boseaceae</taxon>
        <taxon>Bosea</taxon>
    </lineage>
</organism>
<keyword evidence="1" id="KW-1133">Transmembrane helix</keyword>
<dbReference type="NCBIfam" id="TIGR01300">
    <property type="entry name" value="CPA3_mnhG_phaG"/>
    <property type="match status" value="1"/>
</dbReference>
<dbReference type="Proteomes" id="UP001254257">
    <property type="component" value="Unassembled WGS sequence"/>
</dbReference>
<feature type="transmembrane region" description="Helical" evidence="1">
    <location>
        <begin position="12"/>
        <end position="34"/>
    </location>
</feature>
<gene>
    <name evidence="2" type="primary">mnhG</name>
    <name evidence="2" type="ORF">RKE40_00990</name>
</gene>
<sequence>MITLHALPAWAALVVALLILTGSGLALIGALGLLRFKSFYERVHAPTLGSTLGMGCILLASMLYFSIGQTRPVVHEILIGLFITITTPVTLLLLVQATLYRDRQEGRDPLDGSNRPDA</sequence>
<name>A0ABU3S0W7_9HYPH</name>
<dbReference type="EMBL" id="JAWDID010000001">
    <property type="protein sequence ID" value="MDU0338433.1"/>
    <property type="molecule type" value="Genomic_DNA"/>
</dbReference>
<accession>A0ABU3S0W7</accession>
<feature type="transmembrane region" description="Helical" evidence="1">
    <location>
        <begin position="46"/>
        <end position="65"/>
    </location>
</feature>
<keyword evidence="1" id="KW-0472">Membrane</keyword>
<dbReference type="RefSeq" id="WP_316016377.1">
    <property type="nucleotide sequence ID" value="NZ_JAWDID010000001.1"/>
</dbReference>
<feature type="transmembrane region" description="Helical" evidence="1">
    <location>
        <begin position="77"/>
        <end position="100"/>
    </location>
</feature>
<dbReference type="PANTHER" id="PTHR34703">
    <property type="entry name" value="ANTIPORTER SUBUNIT MNHG2-RELATED"/>
    <property type="match status" value="1"/>
</dbReference>
<dbReference type="Pfam" id="PF03334">
    <property type="entry name" value="PhaG_MnhG_YufB"/>
    <property type="match status" value="1"/>
</dbReference>
<proteinExistence type="predicted"/>
<dbReference type="PANTHER" id="PTHR34703:SF1">
    <property type="entry name" value="ANTIPORTER SUBUNIT MNHG2-RELATED"/>
    <property type="match status" value="1"/>
</dbReference>
<protein>
    <submittedName>
        <fullName evidence="2">Monovalent cation/H(+) antiporter subunit G</fullName>
    </submittedName>
</protein>
<reference evidence="2 3" key="1">
    <citation type="submission" date="2023-09" db="EMBL/GenBank/DDBJ databases">
        <title>Whole genome shotgun sequencing (WGS) of Bosea sp. ZW T0_25, isolated from stored onions (Allium cepa).</title>
        <authorList>
            <person name="Stoll D.A."/>
            <person name="Huch M."/>
        </authorList>
    </citation>
    <scope>NUCLEOTIDE SEQUENCE [LARGE SCALE GENOMIC DNA]</scope>
    <source>
        <strain evidence="2 3">ZW T0_25</strain>
    </source>
</reference>
<comment type="caution">
    <text evidence="2">The sequence shown here is derived from an EMBL/GenBank/DDBJ whole genome shotgun (WGS) entry which is preliminary data.</text>
</comment>
<dbReference type="InterPro" id="IPR005133">
    <property type="entry name" value="PhaG_MnhG_YufB"/>
</dbReference>
<keyword evidence="3" id="KW-1185">Reference proteome</keyword>